<accession>A0ABT3V0A4</accession>
<evidence type="ECO:0000313" key="14">
    <source>
        <dbReference type="EMBL" id="MCX4233243.1"/>
    </source>
</evidence>
<dbReference type="SUPFAM" id="SSF55874">
    <property type="entry name" value="ATPase domain of HSP90 chaperone/DNA topoisomerase II/histidine kinase"/>
    <property type="match status" value="1"/>
</dbReference>
<evidence type="ECO:0000259" key="13">
    <source>
        <dbReference type="PROSITE" id="PS50885"/>
    </source>
</evidence>
<dbReference type="InterPro" id="IPR003660">
    <property type="entry name" value="HAMP_dom"/>
</dbReference>
<dbReference type="Gene3D" id="1.10.287.130">
    <property type="match status" value="1"/>
</dbReference>
<dbReference type="InterPro" id="IPR036097">
    <property type="entry name" value="HisK_dim/P_sf"/>
</dbReference>
<evidence type="ECO:0000256" key="7">
    <source>
        <dbReference type="ARBA" id="ARBA00022777"/>
    </source>
</evidence>
<evidence type="ECO:0000256" key="10">
    <source>
        <dbReference type="ARBA" id="ARBA00023136"/>
    </source>
</evidence>
<evidence type="ECO:0000256" key="3">
    <source>
        <dbReference type="ARBA" id="ARBA00012438"/>
    </source>
</evidence>
<dbReference type="CDD" id="cd00082">
    <property type="entry name" value="HisKA"/>
    <property type="match status" value="1"/>
</dbReference>
<dbReference type="SMART" id="SM00388">
    <property type="entry name" value="HisKA"/>
    <property type="match status" value="1"/>
</dbReference>
<proteinExistence type="predicted"/>
<dbReference type="GO" id="GO:0016301">
    <property type="term" value="F:kinase activity"/>
    <property type="evidence" value="ECO:0007669"/>
    <property type="project" value="UniProtKB-KW"/>
</dbReference>
<feature type="region of interest" description="Disordered" evidence="11">
    <location>
        <begin position="451"/>
        <end position="481"/>
    </location>
</feature>
<dbReference type="SMART" id="SM00304">
    <property type="entry name" value="HAMP"/>
    <property type="match status" value="1"/>
</dbReference>
<dbReference type="CDD" id="cd00075">
    <property type="entry name" value="HATPase"/>
    <property type="match status" value="1"/>
</dbReference>
<keyword evidence="5" id="KW-0808">Transferase</keyword>
<keyword evidence="4" id="KW-0597">Phosphoprotein</keyword>
<evidence type="ECO:0000256" key="1">
    <source>
        <dbReference type="ARBA" id="ARBA00000085"/>
    </source>
</evidence>
<gene>
    <name evidence="14" type="ORF">K3769_10685</name>
</gene>
<dbReference type="RefSeq" id="WP_267026198.1">
    <property type="nucleotide sequence ID" value="NZ_JAIFZO010000002.1"/>
</dbReference>
<evidence type="ECO:0000256" key="11">
    <source>
        <dbReference type="SAM" id="MobiDB-lite"/>
    </source>
</evidence>
<evidence type="ECO:0000256" key="4">
    <source>
        <dbReference type="ARBA" id="ARBA00022553"/>
    </source>
</evidence>
<dbReference type="PROSITE" id="PS50885">
    <property type="entry name" value="HAMP"/>
    <property type="match status" value="1"/>
</dbReference>
<dbReference type="Proteomes" id="UP001165590">
    <property type="component" value="Unassembled WGS sequence"/>
</dbReference>
<feature type="compositionally biased region" description="Low complexity" evidence="11">
    <location>
        <begin position="464"/>
        <end position="473"/>
    </location>
</feature>
<dbReference type="SUPFAM" id="SSF47384">
    <property type="entry name" value="Homodimeric domain of signal transducing histidine kinase"/>
    <property type="match status" value="1"/>
</dbReference>
<comment type="subcellular location">
    <subcellularLocation>
        <location evidence="2">Cell membrane</location>
    </subcellularLocation>
</comment>
<dbReference type="PANTHER" id="PTHR45436">
    <property type="entry name" value="SENSOR HISTIDINE KINASE YKOH"/>
    <property type="match status" value="1"/>
</dbReference>
<dbReference type="InterPro" id="IPR003594">
    <property type="entry name" value="HATPase_dom"/>
</dbReference>
<dbReference type="Pfam" id="PF00672">
    <property type="entry name" value="HAMP"/>
    <property type="match status" value="1"/>
</dbReference>
<name>A0ABT3V0A4_9ACTN</name>
<comment type="caution">
    <text evidence="14">The sequence shown here is derived from an EMBL/GenBank/DDBJ whole genome shotgun (WGS) entry which is preliminary data.</text>
</comment>
<dbReference type="EC" id="2.7.13.3" evidence="3"/>
<dbReference type="InterPro" id="IPR003661">
    <property type="entry name" value="HisK_dim/P_dom"/>
</dbReference>
<evidence type="ECO:0000256" key="8">
    <source>
        <dbReference type="ARBA" id="ARBA00022989"/>
    </source>
</evidence>
<feature type="domain" description="HAMP" evidence="13">
    <location>
        <begin position="192"/>
        <end position="245"/>
    </location>
</feature>
<keyword evidence="10" id="KW-0472">Membrane</keyword>
<organism evidence="14 15">
    <name type="scientific">Streptomyces ortus</name>
    <dbReference type="NCBI Taxonomy" id="2867268"/>
    <lineage>
        <taxon>Bacteria</taxon>
        <taxon>Bacillati</taxon>
        <taxon>Actinomycetota</taxon>
        <taxon>Actinomycetes</taxon>
        <taxon>Kitasatosporales</taxon>
        <taxon>Streptomycetaceae</taxon>
        <taxon>Streptomyces</taxon>
    </lineage>
</organism>
<dbReference type="PRINTS" id="PR00344">
    <property type="entry name" value="BCTRLSENSOR"/>
</dbReference>
<evidence type="ECO:0000256" key="5">
    <source>
        <dbReference type="ARBA" id="ARBA00022679"/>
    </source>
</evidence>
<protein>
    <recommendedName>
        <fullName evidence="3">histidine kinase</fullName>
        <ecNumber evidence="3">2.7.13.3</ecNumber>
    </recommendedName>
</protein>
<comment type="catalytic activity">
    <reaction evidence="1">
        <text>ATP + protein L-histidine = ADP + protein N-phospho-L-histidine.</text>
        <dbReference type="EC" id="2.7.13.3"/>
    </reaction>
</comment>
<dbReference type="CDD" id="cd06225">
    <property type="entry name" value="HAMP"/>
    <property type="match status" value="1"/>
</dbReference>
<dbReference type="PROSITE" id="PS50109">
    <property type="entry name" value="HIS_KIN"/>
    <property type="match status" value="1"/>
</dbReference>
<keyword evidence="7 14" id="KW-0418">Kinase</keyword>
<evidence type="ECO:0000259" key="12">
    <source>
        <dbReference type="PROSITE" id="PS50109"/>
    </source>
</evidence>
<dbReference type="InterPro" id="IPR050428">
    <property type="entry name" value="TCS_sensor_his_kinase"/>
</dbReference>
<dbReference type="SMART" id="SM00387">
    <property type="entry name" value="HATPase_c"/>
    <property type="match status" value="1"/>
</dbReference>
<dbReference type="InterPro" id="IPR004358">
    <property type="entry name" value="Sig_transdc_His_kin-like_C"/>
</dbReference>
<keyword evidence="6" id="KW-0812">Transmembrane</keyword>
<evidence type="ECO:0000313" key="15">
    <source>
        <dbReference type="Proteomes" id="UP001165590"/>
    </source>
</evidence>
<dbReference type="PANTHER" id="PTHR45436:SF5">
    <property type="entry name" value="SENSOR HISTIDINE KINASE TRCS"/>
    <property type="match status" value="1"/>
</dbReference>
<dbReference type="Gene3D" id="6.10.340.10">
    <property type="match status" value="1"/>
</dbReference>
<dbReference type="EMBL" id="JAIFZO010000002">
    <property type="protein sequence ID" value="MCX4233243.1"/>
    <property type="molecule type" value="Genomic_DNA"/>
</dbReference>
<dbReference type="InterPro" id="IPR005467">
    <property type="entry name" value="His_kinase_dom"/>
</dbReference>
<dbReference type="Gene3D" id="3.30.565.10">
    <property type="entry name" value="Histidine kinase-like ATPase, C-terminal domain"/>
    <property type="match status" value="1"/>
</dbReference>
<feature type="domain" description="Histidine kinase" evidence="12">
    <location>
        <begin position="253"/>
        <end position="467"/>
    </location>
</feature>
<keyword evidence="8" id="KW-1133">Transmembrane helix</keyword>
<keyword evidence="15" id="KW-1185">Reference proteome</keyword>
<dbReference type="Pfam" id="PF00512">
    <property type="entry name" value="HisKA"/>
    <property type="match status" value="1"/>
</dbReference>
<reference evidence="14" key="1">
    <citation type="journal article" date="2022" name="bioRxiv">
        <title>Discovery and biosynthetic assessment of Streptomyces ortus sp nov. isolated from a deep-sea sponge.</title>
        <authorList>
            <person name="Williams S.E."/>
        </authorList>
    </citation>
    <scope>NUCLEOTIDE SEQUENCE</scope>
    <source>
        <strain evidence="14">A15ISP2-DRY2</strain>
    </source>
</reference>
<dbReference type="Pfam" id="PF02518">
    <property type="entry name" value="HATPase_c"/>
    <property type="match status" value="1"/>
</dbReference>
<sequence>MPRIRLRRLATIRARILTGVLLLLIVGLVGNSVASVFTLRSHLDERAESTLRDARDRIHRRLAEAPADIDGAQLATLAAPSIGVMVIDSEGHVTQQIAFGVPEPVNTVTAERPDQVLHITDHPGVPDLIALRIPTPGLTITVADRKIEASAIVLALRTDLDRVTVTDFISRQASIVGTTLVLAAVLGLAVLKYGLRPLGRMADAADALASGAREERLPVRGGHSETDRLAAAVNNAFDVQARAESNIRSFAADASHELRTPLATISGWLDLYHQGVLRDPAALDRAMERVDAEAGRMRALVEELSLLARLDAGRPLSSDRLDLSALAADVVDDARVVAPDRSITLDVPPSVQVVGDGPRLQQVLHNVVGNAIQHTAPGAPVRVSVTMTSDEALVSVSDAGPGMPAADLARVFDRFWRADASRNQAQGGSGLGLPIVQAVIHAHRGTVGIDSDPAAGTTVTVRLPRGPRAAPARQKSKQVPD</sequence>
<evidence type="ECO:0000256" key="6">
    <source>
        <dbReference type="ARBA" id="ARBA00022692"/>
    </source>
</evidence>
<dbReference type="InterPro" id="IPR036890">
    <property type="entry name" value="HATPase_C_sf"/>
</dbReference>
<keyword evidence="9" id="KW-0902">Two-component regulatory system</keyword>
<evidence type="ECO:0000256" key="9">
    <source>
        <dbReference type="ARBA" id="ARBA00023012"/>
    </source>
</evidence>
<evidence type="ECO:0000256" key="2">
    <source>
        <dbReference type="ARBA" id="ARBA00004236"/>
    </source>
</evidence>